<keyword evidence="19" id="KW-1185">Reference proteome</keyword>
<dbReference type="OMA" id="GETVWNE"/>
<evidence type="ECO:0000256" key="5">
    <source>
        <dbReference type="ARBA" id="ARBA00022525"/>
    </source>
</evidence>
<dbReference type="GO" id="GO:0046872">
    <property type="term" value="F:metal ion binding"/>
    <property type="evidence" value="ECO:0007669"/>
    <property type="project" value="UniProtKB-UniRule"/>
</dbReference>
<feature type="binding site" evidence="15">
    <location>
        <position position="547"/>
    </location>
    <ligand>
        <name>Ca(2+)</name>
        <dbReference type="ChEBI" id="CHEBI:29108"/>
    </ligand>
</feature>
<dbReference type="eggNOG" id="ENOG502QR6D">
    <property type="taxonomic scope" value="Eukaryota"/>
</dbReference>
<dbReference type="PROSITE" id="PS51695">
    <property type="entry name" value="SEDOLISIN"/>
    <property type="match status" value="1"/>
</dbReference>
<proteinExistence type="predicted"/>
<evidence type="ECO:0000313" key="18">
    <source>
        <dbReference type="EMBL" id="ETS87832.1"/>
    </source>
</evidence>
<dbReference type="Gene3D" id="3.40.50.200">
    <property type="entry name" value="Peptidase S8/S53 domain"/>
    <property type="match status" value="1"/>
</dbReference>
<dbReference type="InterPro" id="IPR000209">
    <property type="entry name" value="Peptidase_S8/S53_dom"/>
</dbReference>
<organism evidence="18 19">
    <name type="scientific">Pestalotiopsis fici (strain W106-1 / CGMCC3.15140)</name>
    <dbReference type="NCBI Taxonomy" id="1229662"/>
    <lineage>
        <taxon>Eukaryota</taxon>
        <taxon>Fungi</taxon>
        <taxon>Dikarya</taxon>
        <taxon>Ascomycota</taxon>
        <taxon>Pezizomycotina</taxon>
        <taxon>Sordariomycetes</taxon>
        <taxon>Xylariomycetidae</taxon>
        <taxon>Amphisphaeriales</taxon>
        <taxon>Sporocadaceae</taxon>
        <taxon>Pestalotiopsis</taxon>
    </lineage>
</organism>
<dbReference type="CDD" id="cd11377">
    <property type="entry name" value="Pro-peptidase_S53"/>
    <property type="match status" value="1"/>
</dbReference>
<accession>W3XQP1</accession>
<name>W3XQP1_PESFW</name>
<evidence type="ECO:0000256" key="1">
    <source>
        <dbReference type="ARBA" id="ARBA00001910"/>
    </source>
</evidence>
<feature type="active site" description="Charge relay system" evidence="15">
    <location>
        <position position="284"/>
    </location>
</feature>
<protein>
    <recommendedName>
        <fullName evidence="4">tripeptidyl-peptidase II</fullName>
        <ecNumber evidence="4">3.4.14.10</ecNumber>
    </recommendedName>
</protein>
<dbReference type="FunFam" id="3.40.50.200:FF:000015">
    <property type="entry name" value="Tripeptidyl peptidase A"/>
    <property type="match status" value="1"/>
</dbReference>
<keyword evidence="10 15" id="KW-0720">Serine protease</keyword>
<feature type="active site" description="Charge relay system" evidence="15">
    <location>
        <position position="288"/>
    </location>
</feature>
<evidence type="ECO:0000256" key="13">
    <source>
        <dbReference type="ARBA" id="ARBA00023145"/>
    </source>
</evidence>
<dbReference type="EC" id="3.4.14.10" evidence="4"/>
<feature type="chain" id="PRO_5004836392" description="tripeptidyl-peptidase II" evidence="16">
    <location>
        <begin position="21"/>
        <end position="567"/>
    </location>
</feature>
<evidence type="ECO:0000259" key="17">
    <source>
        <dbReference type="PROSITE" id="PS51695"/>
    </source>
</evidence>
<dbReference type="SUPFAM" id="SSF54897">
    <property type="entry name" value="Protease propeptides/inhibitors"/>
    <property type="match status" value="1"/>
</dbReference>
<feature type="active site" description="Charge relay system" evidence="15">
    <location>
        <position position="481"/>
    </location>
</feature>
<comment type="function">
    <text evidence="2">Secreted tripeptidyl-peptidase which degrades proteins at acidic pHs and is involved in virulence.</text>
</comment>
<evidence type="ECO:0000256" key="10">
    <source>
        <dbReference type="ARBA" id="ARBA00022825"/>
    </source>
</evidence>
<dbReference type="PANTHER" id="PTHR14218">
    <property type="entry name" value="PROTEASE S8 TRIPEPTIDYL PEPTIDASE I CLN2"/>
    <property type="match status" value="1"/>
</dbReference>
<evidence type="ECO:0000256" key="11">
    <source>
        <dbReference type="ARBA" id="ARBA00022837"/>
    </source>
</evidence>
<comment type="catalytic activity">
    <reaction evidence="1">
        <text>Release of an N-terminal tripeptide from a polypeptide.</text>
        <dbReference type="EC" id="3.4.14.10"/>
    </reaction>
</comment>
<dbReference type="OrthoDB" id="409122at2759"/>
<dbReference type="InterPro" id="IPR030400">
    <property type="entry name" value="Sedolisin_dom"/>
</dbReference>
<dbReference type="PANTHER" id="PTHR14218:SF10">
    <property type="entry name" value="PEPTIDASE S53 DOMAIN-CONTAINING PROTEIN"/>
    <property type="match status" value="1"/>
</dbReference>
<dbReference type="GO" id="GO:0005576">
    <property type="term" value="C:extracellular region"/>
    <property type="evidence" value="ECO:0007669"/>
    <property type="project" value="UniProtKB-SubCell"/>
</dbReference>
<dbReference type="RefSeq" id="XP_007828432.1">
    <property type="nucleotide sequence ID" value="XM_007830241.1"/>
</dbReference>
<dbReference type="InParanoid" id="W3XQP1"/>
<evidence type="ECO:0000256" key="15">
    <source>
        <dbReference type="PROSITE-ProRule" id="PRU01032"/>
    </source>
</evidence>
<feature type="binding site" evidence="15">
    <location>
        <position position="524"/>
    </location>
    <ligand>
        <name>Ca(2+)</name>
        <dbReference type="ChEBI" id="CHEBI:29108"/>
    </ligand>
</feature>
<dbReference type="KEGG" id="pfy:PFICI_01660"/>
<dbReference type="InterPro" id="IPR036852">
    <property type="entry name" value="Peptidase_S8/S53_dom_sf"/>
</dbReference>
<feature type="domain" description="Peptidase S53" evidence="17">
    <location>
        <begin position="205"/>
        <end position="567"/>
    </location>
</feature>
<evidence type="ECO:0000256" key="2">
    <source>
        <dbReference type="ARBA" id="ARBA00002451"/>
    </source>
</evidence>
<evidence type="ECO:0000256" key="3">
    <source>
        <dbReference type="ARBA" id="ARBA00004239"/>
    </source>
</evidence>
<dbReference type="InterPro" id="IPR050819">
    <property type="entry name" value="Tripeptidyl-peptidase_I"/>
</dbReference>
<comment type="cofactor">
    <cofactor evidence="15">
        <name>Ca(2+)</name>
        <dbReference type="ChEBI" id="CHEBI:29108"/>
    </cofactor>
    <text evidence="15">Binds 1 Ca(2+) ion per subunit.</text>
</comment>
<keyword evidence="6 15" id="KW-0645">Protease</keyword>
<gene>
    <name evidence="18" type="ORF">PFICI_01660</name>
</gene>
<dbReference type="SMART" id="SM00944">
    <property type="entry name" value="Pro-kuma_activ"/>
    <property type="match status" value="1"/>
</dbReference>
<dbReference type="Proteomes" id="UP000030651">
    <property type="component" value="Unassembled WGS sequence"/>
</dbReference>
<keyword evidence="13" id="KW-0865">Zymogen</keyword>
<feature type="binding site" evidence="15">
    <location>
        <position position="523"/>
    </location>
    <ligand>
        <name>Ca(2+)</name>
        <dbReference type="ChEBI" id="CHEBI:29108"/>
    </ligand>
</feature>
<dbReference type="HOGENOM" id="CLU_013783_3_0_1"/>
<evidence type="ECO:0000256" key="7">
    <source>
        <dbReference type="ARBA" id="ARBA00022723"/>
    </source>
</evidence>
<dbReference type="MEROPS" id="S53.010"/>
<dbReference type="GO" id="GO:0004252">
    <property type="term" value="F:serine-type endopeptidase activity"/>
    <property type="evidence" value="ECO:0007669"/>
    <property type="project" value="UniProtKB-UniRule"/>
</dbReference>
<dbReference type="SMR" id="W3XQP1"/>
<dbReference type="CDD" id="cd04056">
    <property type="entry name" value="Peptidases_S53"/>
    <property type="match status" value="1"/>
</dbReference>
<keyword evidence="5" id="KW-0964">Secreted</keyword>
<evidence type="ECO:0000256" key="14">
    <source>
        <dbReference type="ARBA" id="ARBA00023180"/>
    </source>
</evidence>
<evidence type="ECO:0000256" key="8">
    <source>
        <dbReference type="ARBA" id="ARBA00022729"/>
    </source>
</evidence>
<reference evidence="19" key="1">
    <citation type="journal article" date="2015" name="BMC Genomics">
        <title>Genomic and transcriptomic analysis of the endophytic fungus Pestalotiopsis fici reveals its lifestyle and high potential for synthesis of natural products.</title>
        <authorList>
            <person name="Wang X."/>
            <person name="Zhang X."/>
            <person name="Liu L."/>
            <person name="Xiang M."/>
            <person name="Wang W."/>
            <person name="Sun X."/>
            <person name="Che Y."/>
            <person name="Guo L."/>
            <person name="Liu G."/>
            <person name="Guo L."/>
            <person name="Wang C."/>
            <person name="Yin W.B."/>
            <person name="Stadler M."/>
            <person name="Zhang X."/>
            <person name="Liu X."/>
        </authorList>
    </citation>
    <scope>NUCLEOTIDE SEQUENCE [LARGE SCALE GENOMIC DNA]</scope>
    <source>
        <strain evidence="19">W106-1 / CGMCC3.15140</strain>
    </source>
</reference>
<evidence type="ECO:0000256" key="4">
    <source>
        <dbReference type="ARBA" id="ARBA00012462"/>
    </source>
</evidence>
<dbReference type="GO" id="GO:0008240">
    <property type="term" value="F:tripeptidyl-peptidase activity"/>
    <property type="evidence" value="ECO:0007669"/>
    <property type="project" value="UniProtKB-EC"/>
</dbReference>
<sequence length="567" mass="59534">MFVSTTVAPALLALAARALALPSAGRRDVPSTSVWESVEAAPSSWAQDEIAARSDESIELHIQLAQQNMVEFEQLALAIATPGNAKYGQHMTRDEIDAIIAPKEESRQLVFEWLGNNSLSDTASLNERGNIVTVTTTVSKAEQLLNTKYNSYTNAETGEKATRALSVSLPEILFEHISTIQPTTFFGFKPITPKVRTDIGPDVTYTTPTSLSTLYNFKGATALTQGKMGIAGFIKQWPSTADLKTFLGKFAISGFGNSALSYTCTSVNSGQCPASPSGANIGVEANLDVQYARAITSKIPNEFYSVGGNNNQIYEYLSEYLLALSAAERPNVVSVSYGGDESSVTKSVASTTCNQFMQLGAAGVSILFASGDSGVGSGCTISGSKAYQPDFPGGCPYVTMVGGTTGSTTEQAWVDGGGGFSNYFTRPTWQDTQVSSWLSKNKDGNTQYYNSAGRAYPDVAAAATYFEIVDGSKTEAVDGTSCAAPTFASIIELVNSNRLAAGKSALGFLNPWLYGNASSALTDITAGSIGGCAAISGAGFTAIAGWDPATGLGTPNYQKLLTVSNAT</sequence>
<evidence type="ECO:0000256" key="12">
    <source>
        <dbReference type="ARBA" id="ARBA00023026"/>
    </source>
</evidence>
<feature type="signal peptide" evidence="16">
    <location>
        <begin position="1"/>
        <end position="20"/>
    </location>
</feature>
<keyword evidence="11 15" id="KW-0106">Calcium</keyword>
<evidence type="ECO:0000256" key="16">
    <source>
        <dbReference type="SAM" id="SignalP"/>
    </source>
</evidence>
<keyword evidence="8 16" id="KW-0732">Signal</keyword>
<evidence type="ECO:0000256" key="9">
    <source>
        <dbReference type="ARBA" id="ARBA00022801"/>
    </source>
</evidence>
<dbReference type="SUPFAM" id="SSF52743">
    <property type="entry name" value="Subtilisin-like"/>
    <property type="match status" value="1"/>
</dbReference>
<keyword evidence="7 15" id="KW-0479">Metal-binding</keyword>
<dbReference type="EMBL" id="KI912109">
    <property type="protein sequence ID" value="ETS87832.1"/>
    <property type="molecule type" value="Genomic_DNA"/>
</dbReference>
<feature type="binding site" evidence="15">
    <location>
        <position position="545"/>
    </location>
    <ligand>
        <name>Ca(2+)</name>
        <dbReference type="ChEBI" id="CHEBI:29108"/>
    </ligand>
</feature>
<dbReference type="Pfam" id="PF00082">
    <property type="entry name" value="Peptidase_S8"/>
    <property type="match status" value="1"/>
</dbReference>
<keyword evidence="9 15" id="KW-0378">Hydrolase</keyword>
<keyword evidence="12" id="KW-0843">Virulence</keyword>
<dbReference type="Pfam" id="PF09286">
    <property type="entry name" value="Pro-kuma_activ"/>
    <property type="match status" value="1"/>
</dbReference>
<comment type="subcellular location">
    <subcellularLocation>
        <location evidence="3">Secreted</location>
        <location evidence="3">Extracellular space</location>
    </subcellularLocation>
</comment>
<dbReference type="GO" id="GO:0006508">
    <property type="term" value="P:proteolysis"/>
    <property type="evidence" value="ECO:0007669"/>
    <property type="project" value="UniProtKB-KW"/>
</dbReference>
<evidence type="ECO:0000256" key="6">
    <source>
        <dbReference type="ARBA" id="ARBA00022670"/>
    </source>
</evidence>
<dbReference type="AlphaFoldDB" id="W3XQP1"/>
<evidence type="ECO:0000313" key="19">
    <source>
        <dbReference type="Proteomes" id="UP000030651"/>
    </source>
</evidence>
<dbReference type="InterPro" id="IPR015366">
    <property type="entry name" value="S53_propep"/>
</dbReference>
<dbReference type="GeneID" id="19266673"/>
<keyword evidence="14" id="KW-0325">Glycoprotein</keyword>